<name>A0A6A2WND0_HIBSY</name>
<comment type="caution">
    <text evidence="1">The sequence shown here is derived from an EMBL/GenBank/DDBJ whole genome shotgun (WGS) entry which is preliminary data.</text>
</comment>
<gene>
    <name evidence="1" type="ORF">F3Y22_tig00113722pilonHSYRG00338</name>
</gene>
<dbReference type="EMBL" id="VEPZ02001718">
    <property type="protein sequence ID" value="KAE8661923.1"/>
    <property type="molecule type" value="Genomic_DNA"/>
</dbReference>
<sequence>MFQVSRGQEERVAESLKAYASPRAWSNVKVVDNPPQVYYVTWTCMGKANSSMSRQGTTVPSRITLACLRVFNNSTSKRVVITQRVLAREVLSDSNKVLLSLIKSLFDLL</sequence>
<reference evidence="1" key="1">
    <citation type="submission" date="2019-09" db="EMBL/GenBank/DDBJ databases">
        <title>Draft genome information of white flower Hibiscus syriacus.</title>
        <authorList>
            <person name="Kim Y.-M."/>
        </authorList>
    </citation>
    <scope>NUCLEOTIDE SEQUENCE [LARGE SCALE GENOMIC DNA]</scope>
    <source>
        <strain evidence="1">YM2019G1</strain>
    </source>
</reference>
<accession>A0A6A2WND0</accession>
<dbReference type="Proteomes" id="UP000436088">
    <property type="component" value="Unassembled WGS sequence"/>
</dbReference>
<proteinExistence type="predicted"/>
<evidence type="ECO:0000313" key="2">
    <source>
        <dbReference type="Proteomes" id="UP000436088"/>
    </source>
</evidence>
<evidence type="ECO:0000313" key="1">
    <source>
        <dbReference type="EMBL" id="KAE8661923.1"/>
    </source>
</evidence>
<keyword evidence="2" id="KW-1185">Reference proteome</keyword>
<protein>
    <submittedName>
        <fullName evidence="1">Uncharacterized protein</fullName>
    </submittedName>
</protein>
<dbReference type="AlphaFoldDB" id="A0A6A2WND0"/>
<organism evidence="1 2">
    <name type="scientific">Hibiscus syriacus</name>
    <name type="common">Rose of Sharon</name>
    <dbReference type="NCBI Taxonomy" id="106335"/>
    <lineage>
        <taxon>Eukaryota</taxon>
        <taxon>Viridiplantae</taxon>
        <taxon>Streptophyta</taxon>
        <taxon>Embryophyta</taxon>
        <taxon>Tracheophyta</taxon>
        <taxon>Spermatophyta</taxon>
        <taxon>Magnoliopsida</taxon>
        <taxon>eudicotyledons</taxon>
        <taxon>Gunneridae</taxon>
        <taxon>Pentapetalae</taxon>
        <taxon>rosids</taxon>
        <taxon>malvids</taxon>
        <taxon>Malvales</taxon>
        <taxon>Malvaceae</taxon>
        <taxon>Malvoideae</taxon>
        <taxon>Hibiscus</taxon>
    </lineage>
</organism>